<accession>A0A915DV43</accession>
<proteinExistence type="predicted"/>
<evidence type="ECO:0000313" key="3">
    <source>
        <dbReference type="Proteomes" id="UP000887574"/>
    </source>
</evidence>
<protein>
    <submittedName>
        <fullName evidence="4">Uncharacterized protein</fullName>
    </submittedName>
</protein>
<name>A0A915DV43_9BILA</name>
<dbReference type="Gene3D" id="3.40.850.10">
    <property type="entry name" value="Kinesin motor domain"/>
    <property type="match status" value="1"/>
</dbReference>
<dbReference type="GO" id="GO:0005524">
    <property type="term" value="F:ATP binding"/>
    <property type="evidence" value="ECO:0007669"/>
    <property type="project" value="UniProtKB-KW"/>
</dbReference>
<dbReference type="AlphaFoldDB" id="A0A915DV43"/>
<dbReference type="Proteomes" id="UP000887574">
    <property type="component" value="Unplaced"/>
</dbReference>
<evidence type="ECO:0000256" key="1">
    <source>
        <dbReference type="ARBA" id="ARBA00022741"/>
    </source>
</evidence>
<keyword evidence="2" id="KW-0067">ATP-binding</keyword>
<dbReference type="SUPFAM" id="SSF52540">
    <property type="entry name" value="P-loop containing nucleoside triphosphate hydrolases"/>
    <property type="match status" value="1"/>
</dbReference>
<organism evidence="3 4">
    <name type="scientific">Ditylenchus dipsaci</name>
    <dbReference type="NCBI Taxonomy" id="166011"/>
    <lineage>
        <taxon>Eukaryota</taxon>
        <taxon>Metazoa</taxon>
        <taxon>Ecdysozoa</taxon>
        <taxon>Nematoda</taxon>
        <taxon>Chromadorea</taxon>
        <taxon>Rhabditida</taxon>
        <taxon>Tylenchina</taxon>
        <taxon>Tylenchomorpha</taxon>
        <taxon>Sphaerularioidea</taxon>
        <taxon>Anguinidae</taxon>
        <taxon>Anguininae</taxon>
        <taxon>Ditylenchus</taxon>
    </lineage>
</organism>
<dbReference type="InterPro" id="IPR036961">
    <property type="entry name" value="Kinesin_motor_dom_sf"/>
</dbReference>
<keyword evidence="1" id="KW-0547">Nucleotide-binding</keyword>
<dbReference type="InterPro" id="IPR027417">
    <property type="entry name" value="P-loop_NTPase"/>
</dbReference>
<evidence type="ECO:0000256" key="2">
    <source>
        <dbReference type="ARBA" id="ARBA00022840"/>
    </source>
</evidence>
<keyword evidence="3" id="KW-1185">Reference proteome</keyword>
<dbReference type="WBParaSite" id="jg23114">
    <property type="protein sequence ID" value="jg23114"/>
    <property type="gene ID" value="jg23114"/>
</dbReference>
<evidence type="ECO:0000313" key="4">
    <source>
        <dbReference type="WBParaSite" id="jg23114"/>
    </source>
</evidence>
<reference evidence="4" key="1">
    <citation type="submission" date="2022-11" db="UniProtKB">
        <authorList>
            <consortium name="WormBaseParasite"/>
        </authorList>
    </citation>
    <scope>IDENTIFICATION</scope>
</reference>
<sequence length="156" mass="18044">MDKRGWQDTHYGCDFTSGKKQNAQKGIYAFTARDVFEILETADTATRTLVYFARSSKYMDQMFSISKQERQNCASNVEEVLALIHEEVDREPLGHTSANSNSSRSIAVFQIIFAKERRRTRMVSVEDTVNTLRYAHRVKERETSVILALVKKEYLH</sequence>